<proteinExistence type="inferred from homology"/>
<dbReference type="GO" id="GO:0045259">
    <property type="term" value="C:proton-transporting ATP synthase complex"/>
    <property type="evidence" value="ECO:0007669"/>
    <property type="project" value="UniProtKB-KW"/>
</dbReference>
<keyword evidence="13" id="KW-0175">Coiled coil</keyword>
<evidence type="ECO:0000256" key="2">
    <source>
        <dbReference type="ARBA" id="ARBA00006842"/>
    </source>
</evidence>
<evidence type="ECO:0000256" key="1">
    <source>
        <dbReference type="ARBA" id="ARBA00004273"/>
    </source>
</evidence>
<dbReference type="InterPro" id="IPR036228">
    <property type="entry name" value="ATP_synth_F0_dsu_sf_mt"/>
</dbReference>
<evidence type="ECO:0000256" key="6">
    <source>
        <dbReference type="ARBA" id="ARBA00022781"/>
    </source>
</evidence>
<sequence length="174" mass="19551">MAATRSAALKIDWANLATKLGLKGSTANSLAAFKQRNDAARRKVQQLSQQSQTVDFQHYRSVLKNQNVIADIEKQFSAFQPKKYDVQRQIKAIEAFEAQAIKSAEETKGKVDAELQDLEKTLKNIESARPFEDLTVEEVVAARPDIDERVSQLVSKGRWQVPGYQEKFGNLSVL</sequence>
<keyword evidence="4 12" id="KW-0813">Transport</keyword>
<reference evidence="14" key="1">
    <citation type="journal article" date="2020" name="Stud. Mycol.">
        <title>101 Dothideomycetes genomes: a test case for predicting lifestyles and emergence of pathogens.</title>
        <authorList>
            <person name="Haridas S."/>
            <person name="Albert R."/>
            <person name="Binder M."/>
            <person name="Bloem J."/>
            <person name="Labutti K."/>
            <person name="Salamov A."/>
            <person name="Andreopoulos B."/>
            <person name="Baker S."/>
            <person name="Barry K."/>
            <person name="Bills G."/>
            <person name="Bluhm B."/>
            <person name="Cannon C."/>
            <person name="Castanera R."/>
            <person name="Culley D."/>
            <person name="Daum C."/>
            <person name="Ezra D."/>
            <person name="Gonzalez J."/>
            <person name="Henrissat B."/>
            <person name="Kuo A."/>
            <person name="Liang C."/>
            <person name="Lipzen A."/>
            <person name="Lutzoni F."/>
            <person name="Magnuson J."/>
            <person name="Mondo S."/>
            <person name="Nolan M."/>
            <person name="Ohm R."/>
            <person name="Pangilinan J."/>
            <person name="Park H.-J."/>
            <person name="Ramirez L."/>
            <person name="Alfaro M."/>
            <person name="Sun H."/>
            <person name="Tritt A."/>
            <person name="Yoshinaga Y."/>
            <person name="Zwiers L.-H."/>
            <person name="Turgeon B."/>
            <person name="Goodwin S."/>
            <person name="Spatafora J."/>
            <person name="Crous P."/>
            <person name="Grigoriev I."/>
        </authorList>
    </citation>
    <scope>NUCLEOTIDE SEQUENCE</scope>
    <source>
        <strain evidence="14">SCOH1-5</strain>
    </source>
</reference>
<evidence type="ECO:0000256" key="11">
    <source>
        <dbReference type="ARBA" id="ARBA00023310"/>
    </source>
</evidence>
<dbReference type="GO" id="GO:0015078">
    <property type="term" value="F:proton transmembrane transporter activity"/>
    <property type="evidence" value="ECO:0007669"/>
    <property type="project" value="InterPro"/>
</dbReference>
<dbReference type="Pfam" id="PF05873">
    <property type="entry name" value="Mt_ATP-synt_D"/>
    <property type="match status" value="1"/>
</dbReference>
<keyword evidence="9 12" id="KW-0496">Mitochondrion</keyword>
<dbReference type="GO" id="GO:0015986">
    <property type="term" value="P:proton motive force-driven ATP synthesis"/>
    <property type="evidence" value="ECO:0007669"/>
    <property type="project" value="UniProtKB-UniRule"/>
</dbReference>
<dbReference type="EMBL" id="ML992685">
    <property type="protein sequence ID" value="KAF2209708.1"/>
    <property type="molecule type" value="Genomic_DNA"/>
</dbReference>
<protein>
    <recommendedName>
        <fullName evidence="3 12">ATP synthase subunit d, mitochondrial</fullName>
    </recommendedName>
</protein>
<gene>
    <name evidence="14" type="ORF">CERZMDRAFT_113722</name>
</gene>
<dbReference type="PIRSF" id="PIRSF005514">
    <property type="entry name" value="ATPase_F0_D_mt"/>
    <property type="match status" value="1"/>
</dbReference>
<evidence type="ECO:0000313" key="14">
    <source>
        <dbReference type="EMBL" id="KAF2209708.1"/>
    </source>
</evidence>
<feature type="coiled-coil region" evidence="13">
    <location>
        <begin position="101"/>
        <end position="128"/>
    </location>
</feature>
<dbReference type="InterPro" id="IPR008689">
    <property type="entry name" value="ATP_synth_F0_dsu_mt"/>
</dbReference>
<keyword evidence="8 12" id="KW-0406">Ion transport</keyword>
<comment type="similarity">
    <text evidence="2 12">Belongs to the ATPase d subunit family.</text>
</comment>
<keyword evidence="10 12" id="KW-0472">Membrane</keyword>
<evidence type="ECO:0000256" key="8">
    <source>
        <dbReference type="ARBA" id="ARBA00023065"/>
    </source>
</evidence>
<evidence type="ECO:0000256" key="7">
    <source>
        <dbReference type="ARBA" id="ARBA00022792"/>
    </source>
</evidence>
<evidence type="ECO:0000256" key="10">
    <source>
        <dbReference type="ARBA" id="ARBA00023136"/>
    </source>
</evidence>
<organism evidence="14 15">
    <name type="scientific">Cercospora zeae-maydis SCOH1-5</name>
    <dbReference type="NCBI Taxonomy" id="717836"/>
    <lineage>
        <taxon>Eukaryota</taxon>
        <taxon>Fungi</taxon>
        <taxon>Dikarya</taxon>
        <taxon>Ascomycota</taxon>
        <taxon>Pezizomycotina</taxon>
        <taxon>Dothideomycetes</taxon>
        <taxon>Dothideomycetidae</taxon>
        <taxon>Mycosphaerellales</taxon>
        <taxon>Mycosphaerellaceae</taxon>
        <taxon>Cercospora</taxon>
    </lineage>
</organism>
<keyword evidence="6 12" id="KW-0375">Hydrogen ion transport</keyword>
<evidence type="ECO:0000313" key="15">
    <source>
        <dbReference type="Proteomes" id="UP000799539"/>
    </source>
</evidence>
<keyword evidence="5" id="KW-0138">CF(0)</keyword>
<name>A0A6A6F5H5_9PEZI</name>
<evidence type="ECO:0000256" key="4">
    <source>
        <dbReference type="ARBA" id="ARBA00022448"/>
    </source>
</evidence>
<dbReference type="OrthoDB" id="35799at2759"/>
<dbReference type="AlphaFoldDB" id="A0A6A6F5H5"/>
<dbReference type="Proteomes" id="UP000799539">
    <property type="component" value="Unassembled WGS sequence"/>
</dbReference>
<accession>A0A6A6F5H5</accession>
<keyword evidence="11" id="KW-0066">ATP synthesis</keyword>
<evidence type="ECO:0000256" key="12">
    <source>
        <dbReference type="PIRNR" id="PIRNR005514"/>
    </source>
</evidence>
<evidence type="ECO:0000256" key="3">
    <source>
        <dbReference type="ARBA" id="ARBA00021688"/>
    </source>
</evidence>
<evidence type="ECO:0000256" key="13">
    <source>
        <dbReference type="SAM" id="Coils"/>
    </source>
</evidence>
<dbReference type="PANTHER" id="PTHR12700">
    <property type="entry name" value="ATP SYNTHASE SUBUNIT D, MITOCHONDRIAL"/>
    <property type="match status" value="1"/>
</dbReference>
<keyword evidence="15" id="KW-1185">Reference proteome</keyword>
<evidence type="ECO:0000256" key="5">
    <source>
        <dbReference type="ARBA" id="ARBA00022547"/>
    </source>
</evidence>
<comment type="subcellular location">
    <subcellularLocation>
        <location evidence="1 12">Mitochondrion inner membrane</location>
    </subcellularLocation>
</comment>
<dbReference type="SUPFAM" id="SSF161065">
    <property type="entry name" value="ATP synthase D chain-like"/>
    <property type="match status" value="1"/>
</dbReference>
<keyword evidence="7 12" id="KW-0999">Mitochondrion inner membrane</keyword>
<dbReference type="Gene3D" id="6.10.280.70">
    <property type="match status" value="1"/>
</dbReference>
<dbReference type="GO" id="GO:0005743">
    <property type="term" value="C:mitochondrial inner membrane"/>
    <property type="evidence" value="ECO:0007669"/>
    <property type="project" value="UniProtKB-SubCell"/>
</dbReference>
<evidence type="ECO:0000256" key="9">
    <source>
        <dbReference type="ARBA" id="ARBA00023128"/>
    </source>
</evidence>
<comment type="function">
    <text evidence="12">Mitochondrial membrane ATP synthase (F(1)F(0) ATP synthase or Complex V) produces ATP from ADP in the presence of a proton gradient across the membrane which is generated by electron transport complexes of the respiratory chain. F-type ATPases consist of two structural domains, F(1) - containing the extramembraneous catalytic core, and F(0) - containing the membrane proton channel, linked together by a central stalk and a peripheral stalk. During catalysis, ATP synthesis in the catalytic domain of F(1) is coupled via a rotary mechanism of the central stalk subunits to proton translocation.</text>
</comment>